<feature type="signal peptide" evidence="1">
    <location>
        <begin position="1"/>
        <end position="21"/>
    </location>
</feature>
<keyword evidence="3" id="KW-1185">Reference proteome</keyword>
<comment type="caution">
    <text evidence="2">The sequence shown here is derived from an EMBL/GenBank/DDBJ whole genome shotgun (WGS) entry which is preliminary data.</text>
</comment>
<reference evidence="3" key="1">
    <citation type="submission" date="2017-01" db="EMBL/GenBank/DDBJ databases">
        <title>Comparative genomics of anhydrobiosis in the tardigrade Hypsibius dujardini.</title>
        <authorList>
            <person name="Yoshida Y."/>
            <person name="Koutsovoulos G."/>
            <person name="Laetsch D."/>
            <person name="Stevens L."/>
            <person name="Kumar S."/>
            <person name="Horikawa D."/>
            <person name="Ishino K."/>
            <person name="Komine S."/>
            <person name="Tomita M."/>
            <person name="Blaxter M."/>
            <person name="Arakawa K."/>
        </authorList>
    </citation>
    <scope>NUCLEOTIDE SEQUENCE [LARGE SCALE GENOMIC DNA]</scope>
    <source>
        <strain evidence="3">Z151</strain>
    </source>
</reference>
<evidence type="ECO:0000256" key="1">
    <source>
        <dbReference type="SAM" id="SignalP"/>
    </source>
</evidence>
<evidence type="ECO:0008006" key="4">
    <source>
        <dbReference type="Google" id="ProtNLM"/>
    </source>
</evidence>
<sequence length="139" mass="15225">MAIRKITQACLLLQVIVLVHSGAPLESVAHGNKAIPQINASLLTVIPNRSVKTIDCTKKTVLILYAKYSYGPEGPLCPETDITQRVSTKCRNQNSCQVRADERLRVRRSAPVPSDSAIECQTRPLRVSYSCIDVSSTTS</sequence>
<feature type="chain" id="PRO_5012958259" description="SUEL-type lectin domain-containing protein" evidence="1">
    <location>
        <begin position="22"/>
        <end position="139"/>
    </location>
</feature>
<dbReference type="Proteomes" id="UP000192578">
    <property type="component" value="Unassembled WGS sequence"/>
</dbReference>
<dbReference type="AlphaFoldDB" id="A0A1W0XFP5"/>
<organism evidence="2 3">
    <name type="scientific">Hypsibius exemplaris</name>
    <name type="common">Freshwater tardigrade</name>
    <dbReference type="NCBI Taxonomy" id="2072580"/>
    <lineage>
        <taxon>Eukaryota</taxon>
        <taxon>Metazoa</taxon>
        <taxon>Ecdysozoa</taxon>
        <taxon>Tardigrada</taxon>
        <taxon>Eutardigrada</taxon>
        <taxon>Parachela</taxon>
        <taxon>Hypsibioidea</taxon>
        <taxon>Hypsibiidae</taxon>
        <taxon>Hypsibius</taxon>
    </lineage>
</organism>
<proteinExistence type="predicted"/>
<gene>
    <name evidence="2" type="ORF">BV898_00312</name>
</gene>
<evidence type="ECO:0000313" key="3">
    <source>
        <dbReference type="Proteomes" id="UP000192578"/>
    </source>
</evidence>
<dbReference type="EMBL" id="MTYJ01000001">
    <property type="protein sequence ID" value="OQV26192.1"/>
    <property type="molecule type" value="Genomic_DNA"/>
</dbReference>
<evidence type="ECO:0000313" key="2">
    <source>
        <dbReference type="EMBL" id="OQV26192.1"/>
    </source>
</evidence>
<accession>A0A1W0XFP5</accession>
<name>A0A1W0XFP5_HYPEX</name>
<protein>
    <recommendedName>
        <fullName evidence="4">SUEL-type lectin domain-containing protein</fullName>
    </recommendedName>
</protein>
<keyword evidence="1" id="KW-0732">Signal</keyword>